<accession>M5AHI4</accession>
<dbReference type="Proteomes" id="UP000012042">
    <property type="component" value="Chromosome"/>
</dbReference>
<evidence type="ECO:0000313" key="1">
    <source>
        <dbReference type="EMBL" id="BAN07807.1"/>
    </source>
</evidence>
<protein>
    <submittedName>
        <fullName evidence="1">Uncharacterized protein</fullName>
    </submittedName>
</protein>
<dbReference type="KEGG" id="lbk:LVISKB_2172"/>
<evidence type="ECO:0000313" key="2">
    <source>
        <dbReference type="Proteomes" id="UP000012042"/>
    </source>
</evidence>
<sequence>MTEIKAMWKDLMVPIYNWCALSEPDEKWADWSVMFLLGIIMVELVVM</sequence>
<dbReference type="RefSeq" id="WP_015474448.1">
    <property type="nucleotide sequence ID" value="NC_020819.1"/>
</dbReference>
<proteinExistence type="predicted"/>
<dbReference type="HOGENOM" id="CLU_3169385_0_0_9"/>
<organism evidence="1 2">
    <name type="scientific">Levilactobacillus brevis KB290</name>
    <dbReference type="NCBI Taxonomy" id="1001583"/>
    <lineage>
        <taxon>Bacteria</taxon>
        <taxon>Bacillati</taxon>
        <taxon>Bacillota</taxon>
        <taxon>Bacilli</taxon>
        <taxon>Lactobacillales</taxon>
        <taxon>Lactobacillaceae</taxon>
        <taxon>Levilactobacillus</taxon>
    </lineage>
</organism>
<dbReference type="PATRIC" id="fig|1001583.3.peg.2155"/>
<gene>
    <name evidence="1" type="ORF">LVISKB_2172</name>
</gene>
<reference evidence="1 2" key="1">
    <citation type="journal article" date="2013" name="PLoS ONE">
        <title>Genomic Analysis by Deep Sequencing of the Probiotic Lactobacillus brevis KB290 Harboring Nine Plasmids Reveals Genomic Stability.</title>
        <authorList>
            <person name="Fukao M."/>
            <person name="Oshima K."/>
            <person name="Morita H."/>
            <person name="Toh H."/>
            <person name="Suda W."/>
            <person name="Kim S.W."/>
            <person name="Suzuki S."/>
            <person name="Yakabe T."/>
            <person name="Hattori M."/>
            <person name="Yajima N."/>
        </authorList>
    </citation>
    <scope>NUCLEOTIDE SEQUENCE [LARGE SCALE GENOMIC DNA]</scope>
    <source>
        <strain evidence="1 2">KB290</strain>
    </source>
</reference>
<dbReference type="EMBL" id="AP012167">
    <property type="protein sequence ID" value="BAN07807.1"/>
    <property type="molecule type" value="Genomic_DNA"/>
</dbReference>
<dbReference type="AlphaFoldDB" id="M5AHI4"/>
<name>M5AHI4_LEVBR</name>